<dbReference type="OrthoDB" id="2988872at2"/>
<dbReference type="RefSeq" id="WP_073051378.1">
    <property type="nucleotide sequence ID" value="NZ_FQUP01000001.1"/>
</dbReference>
<protein>
    <recommendedName>
        <fullName evidence="3">Phage tail tube protein</fullName>
    </recommendedName>
</protein>
<dbReference type="EMBL" id="FQUP01000001">
    <property type="protein sequence ID" value="SHE68051.1"/>
    <property type="molecule type" value="Genomic_DNA"/>
</dbReference>
<organism evidence="1 2">
    <name type="scientific">Kaistia soli DSM 19436</name>
    <dbReference type="NCBI Taxonomy" id="1122133"/>
    <lineage>
        <taxon>Bacteria</taxon>
        <taxon>Pseudomonadati</taxon>
        <taxon>Pseudomonadota</taxon>
        <taxon>Alphaproteobacteria</taxon>
        <taxon>Hyphomicrobiales</taxon>
        <taxon>Kaistiaceae</taxon>
        <taxon>Kaistia</taxon>
    </lineage>
</organism>
<sequence>MGVHIGNEGQVKIGANVIAEVTGFQITENAAVADTSTLSTAWDTHLAGSKSWSAQIDCWWDETDADGQGALEVGSTVSLLNLYCAGSSVGDTYFTGDGTVTQITRQVARNQTQTASFQVQGNGQLAKATVLA</sequence>
<accession>A0A1M4VGF6</accession>
<name>A0A1M4VGF6_9HYPH</name>
<dbReference type="Proteomes" id="UP000184485">
    <property type="component" value="Unassembled WGS sequence"/>
</dbReference>
<proteinExistence type="predicted"/>
<reference evidence="1 2" key="1">
    <citation type="submission" date="2016-11" db="EMBL/GenBank/DDBJ databases">
        <authorList>
            <person name="Jaros S."/>
            <person name="Januszkiewicz K."/>
            <person name="Wedrychowicz H."/>
        </authorList>
    </citation>
    <scope>NUCLEOTIDE SEQUENCE [LARGE SCALE GENOMIC DNA]</scope>
    <source>
        <strain evidence="1 2">DSM 19436</strain>
    </source>
</reference>
<keyword evidence="2" id="KW-1185">Reference proteome</keyword>
<evidence type="ECO:0008006" key="3">
    <source>
        <dbReference type="Google" id="ProtNLM"/>
    </source>
</evidence>
<dbReference type="STRING" id="1122133.SAMN02745157_0698"/>
<gene>
    <name evidence="1" type="ORF">SAMN02745157_0698</name>
</gene>
<evidence type="ECO:0000313" key="2">
    <source>
        <dbReference type="Proteomes" id="UP000184485"/>
    </source>
</evidence>
<dbReference type="AlphaFoldDB" id="A0A1M4VGF6"/>
<evidence type="ECO:0000313" key="1">
    <source>
        <dbReference type="EMBL" id="SHE68051.1"/>
    </source>
</evidence>